<dbReference type="Proteomes" id="UP000594759">
    <property type="component" value="Chromosome"/>
</dbReference>
<dbReference type="InterPro" id="IPR019734">
    <property type="entry name" value="TPR_rpt"/>
</dbReference>
<gene>
    <name evidence="2" type="ORF">IZT61_09635</name>
</gene>
<dbReference type="SUPFAM" id="SSF48452">
    <property type="entry name" value="TPR-like"/>
    <property type="match status" value="1"/>
</dbReference>
<feature type="repeat" description="TPR" evidence="1">
    <location>
        <begin position="111"/>
        <end position="144"/>
    </location>
</feature>
<reference evidence="2 3" key="1">
    <citation type="submission" date="2020-11" db="EMBL/GenBank/DDBJ databases">
        <title>Pedobacter endophytica, an endophytic bacteria isolated form Carex pumila.</title>
        <authorList>
            <person name="Peng Y."/>
            <person name="Jiang L."/>
            <person name="Lee J."/>
        </authorList>
    </citation>
    <scope>NUCLEOTIDE SEQUENCE [LARGE SCALE GENOMIC DNA]</scope>
    <source>
        <strain evidence="2 3">JBR3-12</strain>
    </source>
</reference>
<dbReference type="EMBL" id="CP064939">
    <property type="protein sequence ID" value="QPH41492.1"/>
    <property type="molecule type" value="Genomic_DNA"/>
</dbReference>
<organism evidence="2 3">
    <name type="scientific">Pedobacter endophyticus</name>
    <dbReference type="NCBI Taxonomy" id="2789740"/>
    <lineage>
        <taxon>Bacteria</taxon>
        <taxon>Pseudomonadati</taxon>
        <taxon>Bacteroidota</taxon>
        <taxon>Sphingobacteriia</taxon>
        <taxon>Sphingobacteriales</taxon>
        <taxon>Sphingobacteriaceae</taxon>
        <taxon>Pedobacter</taxon>
    </lineage>
</organism>
<keyword evidence="3" id="KW-1185">Reference proteome</keyword>
<keyword evidence="1" id="KW-0802">TPR repeat</keyword>
<evidence type="ECO:0000256" key="1">
    <source>
        <dbReference type="PROSITE-ProRule" id="PRU00339"/>
    </source>
</evidence>
<dbReference type="KEGG" id="pex:IZT61_09635"/>
<dbReference type="Gene3D" id="1.25.40.10">
    <property type="entry name" value="Tetratricopeptide repeat domain"/>
    <property type="match status" value="1"/>
</dbReference>
<dbReference type="InterPro" id="IPR011990">
    <property type="entry name" value="TPR-like_helical_dom_sf"/>
</dbReference>
<evidence type="ECO:0000313" key="3">
    <source>
        <dbReference type="Proteomes" id="UP000594759"/>
    </source>
</evidence>
<dbReference type="AlphaFoldDB" id="A0A7S9L2X5"/>
<dbReference type="SMART" id="SM00028">
    <property type="entry name" value="TPR"/>
    <property type="match status" value="3"/>
</dbReference>
<dbReference type="Pfam" id="PF13432">
    <property type="entry name" value="TPR_16"/>
    <property type="match status" value="1"/>
</dbReference>
<sequence length="173" mass="20480">MDIYTSVEEKYLQAVEELQCGDLPQALRYFNQIIASDEEYARAYFQLGHIYHIHFKNFKTAGYYYKRCIELDPDFPDAHQPYLEIVIVLKMHNLVKQVAERALNVPGVEEARIYESLGLYAERQQNFEEAARHFKKAEFFNEETEDAQVFQAHQKRIKNKMNSNKIMVYDLQG</sequence>
<protein>
    <submittedName>
        <fullName evidence="2">Tetratricopeptide repeat protein</fullName>
    </submittedName>
</protein>
<proteinExistence type="predicted"/>
<dbReference type="PROSITE" id="PS50005">
    <property type="entry name" value="TPR"/>
    <property type="match status" value="1"/>
</dbReference>
<name>A0A7S9L2X5_9SPHI</name>
<accession>A0A7S9L2X5</accession>
<dbReference type="Pfam" id="PF13181">
    <property type="entry name" value="TPR_8"/>
    <property type="match status" value="1"/>
</dbReference>
<evidence type="ECO:0000313" key="2">
    <source>
        <dbReference type="EMBL" id="QPH41492.1"/>
    </source>
</evidence>
<dbReference type="RefSeq" id="WP_196100929.1">
    <property type="nucleotide sequence ID" value="NZ_CP064939.1"/>
</dbReference>